<evidence type="ECO:0000313" key="1">
    <source>
        <dbReference type="EMBL" id="BDS15107.1"/>
    </source>
</evidence>
<evidence type="ECO:0000313" key="2">
    <source>
        <dbReference type="Proteomes" id="UP001060919"/>
    </source>
</evidence>
<reference evidence="1" key="1">
    <citation type="submission" date="2022-09" db="EMBL/GenBank/DDBJ databases">
        <title>Aureispira anguillicida sp. nov., isolated from Leptocephalus of Japanese eel Anguilla japonica.</title>
        <authorList>
            <person name="Yuasa K."/>
            <person name="Mekata T."/>
            <person name="Ikunari K."/>
        </authorList>
    </citation>
    <scope>NUCLEOTIDE SEQUENCE</scope>
    <source>
        <strain evidence="1">EL160426</strain>
    </source>
</reference>
<protein>
    <submittedName>
        <fullName evidence="1">Uncharacterized protein</fullName>
    </submittedName>
</protein>
<proteinExistence type="predicted"/>
<dbReference type="AlphaFoldDB" id="A0A915YKW6"/>
<gene>
    <name evidence="1" type="ORF">AsAng_0058910</name>
</gene>
<dbReference type="Proteomes" id="UP001060919">
    <property type="component" value="Chromosome"/>
</dbReference>
<sequence>MKLRVYITLLFCWIGMGTGFCQVSKTLHQTFTLDAAEKVNINVVAKKIEMKETKGSRILVETKVTISLPNDRLLDFVCNSGRYDLTKTMDATTREITISSKKTNDVIVVKGEECIEVLEYVIYMPASVKFINNSTLVDGKE</sequence>
<name>A0A915YKW6_9BACT</name>
<dbReference type="RefSeq" id="WP_264790289.1">
    <property type="nucleotide sequence ID" value="NZ_AP026867.1"/>
</dbReference>
<dbReference type="EMBL" id="AP026867">
    <property type="protein sequence ID" value="BDS15107.1"/>
    <property type="molecule type" value="Genomic_DNA"/>
</dbReference>
<dbReference type="KEGG" id="aup:AsAng_0058910"/>
<organism evidence="1 2">
    <name type="scientific">Aureispira anguillae</name>
    <dbReference type="NCBI Taxonomy" id="2864201"/>
    <lineage>
        <taxon>Bacteria</taxon>
        <taxon>Pseudomonadati</taxon>
        <taxon>Bacteroidota</taxon>
        <taxon>Saprospiria</taxon>
        <taxon>Saprospirales</taxon>
        <taxon>Saprospiraceae</taxon>
        <taxon>Aureispira</taxon>
    </lineage>
</organism>
<keyword evidence="2" id="KW-1185">Reference proteome</keyword>
<accession>A0A915YKW6</accession>